<keyword evidence="4" id="KW-0995">Kinetochore</keyword>
<dbReference type="PANTHER" id="PTHR14030">
    <property type="entry name" value="MITOTIC CHECKPOINT SERINE/THREONINE-PROTEIN KINASE BUB1"/>
    <property type="match status" value="1"/>
</dbReference>
<feature type="region of interest" description="Disordered" evidence="8">
    <location>
        <begin position="41"/>
        <end position="87"/>
    </location>
</feature>
<comment type="subcellular location">
    <subcellularLocation>
        <location evidence="1">Chromosome</location>
        <location evidence="1">Centromere</location>
        <location evidence="1">Kinetochore</location>
    </subcellularLocation>
</comment>
<dbReference type="InterPro" id="IPR017441">
    <property type="entry name" value="Protein_kinase_ATP_BS"/>
</dbReference>
<dbReference type="AlphaFoldDB" id="A0AAW2Z432"/>
<dbReference type="GO" id="GO:0007094">
    <property type="term" value="P:mitotic spindle assembly checkpoint signaling"/>
    <property type="evidence" value="ECO:0007669"/>
    <property type="project" value="InterPro"/>
</dbReference>
<accession>A0AAW2Z432</accession>
<feature type="domain" description="Protein kinase" evidence="9">
    <location>
        <begin position="246"/>
        <end position="521"/>
    </location>
</feature>
<keyword evidence="3 7" id="KW-0547">Nucleotide-binding</keyword>
<keyword evidence="6" id="KW-0137">Centromere</keyword>
<evidence type="ECO:0000256" key="5">
    <source>
        <dbReference type="ARBA" id="ARBA00022840"/>
    </source>
</evidence>
<protein>
    <submittedName>
        <fullName evidence="10">Mitotic checkpoint serine/threonine-protein kinase BUB1</fullName>
    </submittedName>
</protein>
<proteinExistence type="predicted"/>
<gene>
    <name evidence="10" type="ORF">AKO1_004791</name>
</gene>
<evidence type="ECO:0000256" key="7">
    <source>
        <dbReference type="PROSITE-ProRule" id="PRU10141"/>
    </source>
</evidence>
<dbReference type="PROSITE" id="PS00107">
    <property type="entry name" value="PROTEIN_KINASE_ATP"/>
    <property type="match status" value="1"/>
</dbReference>
<sequence>MQCNVECNNLKRPRAYEDHLVPSSPTINTKNAITEISAMFNGPLGEEQDNYFEEKKRNRKKKRLEESSSFQIYQAPESPRHSQSSSFNSFQIHQDENTQPTTITNTPHAPLAPQLSVIHSTNHMFTTPSFINNHQRHSQATTINTSSTISYKSQASTRLNDTITTNQESLMNQCIRLLKSQLDDIVNRSGQDSTIDHFNSHVLQIYSQIITPGLFDEYNDSFVDCTSSPFHTDPNNTFDTPDGHTYTLNGHIGRGAFAIVMNASSSSSSSTLACKIQSPSCPWEFYICKRVQANCPSHAKHLFINPAHMYLYKDTSLLMLPKLKSITLHHLINCYKTRGKYMPELLVMHYAIKLIDMIQILHDECKVIHADIKPDNILVLCDEDWRLQLIDFGRSIDMNLYRPGVRFVGTCHASNFKCIEMTNHEPWSWHVDRYGVCAVVHVMLHNEYMQVKSVGDGRHAPKLNVKRYYQTLLWKHLFDECLNKKDDFDWSRVKRPFEEYMVDQNVSGVLEQQFAMDVYNK</sequence>
<dbReference type="GO" id="GO:0000776">
    <property type="term" value="C:kinetochore"/>
    <property type="evidence" value="ECO:0007669"/>
    <property type="project" value="UniProtKB-KW"/>
</dbReference>
<dbReference type="InterPro" id="IPR015661">
    <property type="entry name" value="Bub1/Mad3"/>
</dbReference>
<dbReference type="PROSITE" id="PS00108">
    <property type="entry name" value="PROTEIN_KINASE_ST"/>
    <property type="match status" value="1"/>
</dbReference>
<dbReference type="InterPro" id="IPR000719">
    <property type="entry name" value="Prot_kinase_dom"/>
</dbReference>
<dbReference type="SUPFAM" id="SSF56112">
    <property type="entry name" value="Protein kinase-like (PK-like)"/>
    <property type="match status" value="1"/>
</dbReference>
<evidence type="ECO:0000313" key="10">
    <source>
        <dbReference type="EMBL" id="KAL0484149.1"/>
    </source>
</evidence>
<evidence type="ECO:0000256" key="3">
    <source>
        <dbReference type="ARBA" id="ARBA00022741"/>
    </source>
</evidence>
<evidence type="ECO:0000313" key="11">
    <source>
        <dbReference type="Proteomes" id="UP001431209"/>
    </source>
</evidence>
<name>A0AAW2Z432_9EUKA</name>
<keyword evidence="11" id="KW-1185">Reference proteome</keyword>
<keyword evidence="10" id="KW-0418">Kinase</keyword>
<evidence type="ECO:0000259" key="9">
    <source>
        <dbReference type="PROSITE" id="PS50011"/>
    </source>
</evidence>
<dbReference type="InterPro" id="IPR008271">
    <property type="entry name" value="Ser/Thr_kinase_AS"/>
</dbReference>
<dbReference type="InterPro" id="IPR011009">
    <property type="entry name" value="Kinase-like_dom_sf"/>
</dbReference>
<evidence type="ECO:0000256" key="8">
    <source>
        <dbReference type="SAM" id="MobiDB-lite"/>
    </source>
</evidence>
<evidence type="ECO:0000256" key="4">
    <source>
        <dbReference type="ARBA" id="ARBA00022838"/>
    </source>
</evidence>
<evidence type="ECO:0000256" key="1">
    <source>
        <dbReference type="ARBA" id="ARBA00004629"/>
    </source>
</evidence>
<dbReference type="Gene3D" id="1.10.510.10">
    <property type="entry name" value="Transferase(Phosphotransferase) domain 1"/>
    <property type="match status" value="1"/>
</dbReference>
<dbReference type="PROSITE" id="PS50011">
    <property type="entry name" value="PROTEIN_KINASE_DOM"/>
    <property type="match status" value="1"/>
</dbReference>
<evidence type="ECO:0000256" key="6">
    <source>
        <dbReference type="ARBA" id="ARBA00023328"/>
    </source>
</evidence>
<dbReference type="GO" id="GO:0004672">
    <property type="term" value="F:protein kinase activity"/>
    <property type="evidence" value="ECO:0007669"/>
    <property type="project" value="InterPro"/>
</dbReference>
<keyword evidence="10" id="KW-0808">Transferase</keyword>
<evidence type="ECO:0000256" key="2">
    <source>
        <dbReference type="ARBA" id="ARBA00022454"/>
    </source>
</evidence>
<feature type="binding site" evidence="7">
    <location>
        <position position="275"/>
    </location>
    <ligand>
        <name>ATP</name>
        <dbReference type="ChEBI" id="CHEBI:30616"/>
    </ligand>
</feature>
<dbReference type="Pfam" id="PF00069">
    <property type="entry name" value="Pkinase"/>
    <property type="match status" value="1"/>
</dbReference>
<keyword evidence="2" id="KW-0158">Chromosome</keyword>
<dbReference type="Proteomes" id="UP001431209">
    <property type="component" value="Unassembled WGS sequence"/>
</dbReference>
<dbReference type="SMART" id="SM00220">
    <property type="entry name" value="S_TKc"/>
    <property type="match status" value="1"/>
</dbReference>
<comment type="caution">
    <text evidence="10">The sequence shown here is derived from an EMBL/GenBank/DDBJ whole genome shotgun (WGS) entry which is preliminary data.</text>
</comment>
<keyword evidence="5 7" id="KW-0067">ATP-binding</keyword>
<reference evidence="10 11" key="1">
    <citation type="submission" date="2024-03" db="EMBL/GenBank/DDBJ databases">
        <title>The Acrasis kona genome and developmental transcriptomes reveal deep origins of eukaryotic multicellular pathways.</title>
        <authorList>
            <person name="Sheikh S."/>
            <person name="Fu C.-J."/>
            <person name="Brown M.W."/>
            <person name="Baldauf S.L."/>
        </authorList>
    </citation>
    <scope>NUCLEOTIDE SEQUENCE [LARGE SCALE GENOMIC DNA]</scope>
    <source>
        <strain evidence="10 11">ATCC MYA-3509</strain>
    </source>
</reference>
<dbReference type="GO" id="GO:0005524">
    <property type="term" value="F:ATP binding"/>
    <property type="evidence" value="ECO:0007669"/>
    <property type="project" value="UniProtKB-UniRule"/>
</dbReference>
<organism evidence="10 11">
    <name type="scientific">Acrasis kona</name>
    <dbReference type="NCBI Taxonomy" id="1008807"/>
    <lineage>
        <taxon>Eukaryota</taxon>
        <taxon>Discoba</taxon>
        <taxon>Heterolobosea</taxon>
        <taxon>Tetramitia</taxon>
        <taxon>Eutetramitia</taxon>
        <taxon>Acrasidae</taxon>
        <taxon>Acrasis</taxon>
    </lineage>
</organism>
<dbReference type="EMBL" id="JAOPGA020001025">
    <property type="protein sequence ID" value="KAL0484149.1"/>
    <property type="molecule type" value="Genomic_DNA"/>
</dbReference>